<keyword evidence="2" id="KW-1185">Reference proteome</keyword>
<evidence type="ECO:0000313" key="2">
    <source>
        <dbReference type="Proteomes" id="UP000555552"/>
    </source>
</evidence>
<accession>A0A849BRR7</accession>
<dbReference type="InterPro" id="IPR021408">
    <property type="entry name" value="DUF3046"/>
</dbReference>
<comment type="caution">
    <text evidence="1">The sequence shown here is derived from an EMBL/GenBank/DDBJ whole genome shotgun (WGS) entry which is preliminary data.</text>
</comment>
<sequence length="74" mass="8252">MRLSEFWRLMDDELGAAYARSVAATQVIGALDGRTPDQALEAGTPPREVWAAVCEAMDVPPERRLGRDEPARRR</sequence>
<dbReference type="Proteomes" id="UP000555552">
    <property type="component" value="Unassembled WGS sequence"/>
</dbReference>
<reference evidence="1 2" key="1">
    <citation type="submission" date="2020-05" db="EMBL/GenBank/DDBJ databases">
        <title>MicrobeNet Type strains.</title>
        <authorList>
            <person name="Nicholson A.C."/>
        </authorList>
    </citation>
    <scope>NUCLEOTIDE SEQUENCE [LARGE SCALE GENOMIC DNA]</scope>
    <source>
        <strain evidence="1 2">JCM 14547</strain>
    </source>
</reference>
<dbReference type="Pfam" id="PF11248">
    <property type="entry name" value="DUF3046"/>
    <property type="match status" value="1"/>
</dbReference>
<name>A0A849BRR7_9ACTN</name>
<organism evidence="1 2">
    <name type="scientific">Pseudokineococcus marinus</name>
    <dbReference type="NCBI Taxonomy" id="351215"/>
    <lineage>
        <taxon>Bacteria</taxon>
        <taxon>Bacillati</taxon>
        <taxon>Actinomycetota</taxon>
        <taxon>Actinomycetes</taxon>
        <taxon>Kineosporiales</taxon>
        <taxon>Kineosporiaceae</taxon>
        <taxon>Pseudokineococcus</taxon>
    </lineage>
</organism>
<gene>
    <name evidence="1" type="ORF">HLB09_03780</name>
</gene>
<dbReference type="AlphaFoldDB" id="A0A849BRR7"/>
<proteinExistence type="predicted"/>
<evidence type="ECO:0000313" key="1">
    <source>
        <dbReference type="EMBL" id="NNH22216.1"/>
    </source>
</evidence>
<protein>
    <submittedName>
        <fullName evidence="1">DUF3046 domain-containing protein</fullName>
    </submittedName>
</protein>
<dbReference type="RefSeq" id="WP_171202070.1">
    <property type="nucleotide sequence ID" value="NZ_BAAANP010000013.1"/>
</dbReference>
<dbReference type="EMBL" id="JABEMA010000027">
    <property type="protein sequence ID" value="NNH22216.1"/>
    <property type="molecule type" value="Genomic_DNA"/>
</dbReference>